<reference evidence="1" key="1">
    <citation type="journal article" date="2023" name="Access Microbiol">
        <title>De-novo genome assembly for Akanthomyces muscarius, a biocontrol agent of insect agricultural pests.</title>
        <authorList>
            <person name="Erdos Z."/>
            <person name="Studholme D.J."/>
            <person name="Raymond B."/>
            <person name="Sharma M."/>
        </authorList>
    </citation>
    <scope>NUCLEOTIDE SEQUENCE</scope>
    <source>
        <strain evidence="1">Ve6</strain>
    </source>
</reference>
<dbReference type="AlphaFoldDB" id="A0A9W8Q354"/>
<evidence type="ECO:0000313" key="1">
    <source>
        <dbReference type="EMBL" id="KAJ4144476.1"/>
    </source>
</evidence>
<sequence length="135" mass="15542">MRTQSSVSKLRAREPDLLLWQAVRSSLYQRQVRTRLLWRVSQKHHQSFYEPAFYQILYPIHLTFHLPLSCSRLSDSTLLALSHPELGAHIALSPTAPDSFSHIRPPIISFFAFYSKDPSLAGRPRAKVWRLSTTG</sequence>
<keyword evidence="2" id="KW-1185">Reference proteome</keyword>
<gene>
    <name evidence="1" type="ORF">LMH87_003357</name>
</gene>
<comment type="caution">
    <text evidence="1">The sequence shown here is derived from an EMBL/GenBank/DDBJ whole genome shotgun (WGS) entry which is preliminary data.</text>
</comment>
<dbReference type="Proteomes" id="UP001144673">
    <property type="component" value="Chromosome 2"/>
</dbReference>
<dbReference type="RefSeq" id="XP_056048146.1">
    <property type="nucleotide sequence ID" value="XM_056192111.1"/>
</dbReference>
<dbReference type="GeneID" id="80890516"/>
<name>A0A9W8Q354_AKAMU</name>
<protein>
    <submittedName>
        <fullName evidence="1">Uncharacterized protein</fullName>
    </submittedName>
</protein>
<dbReference type="KEGG" id="amus:LMH87_003357"/>
<accession>A0A9W8Q354</accession>
<proteinExistence type="predicted"/>
<dbReference type="EMBL" id="JAJHUN010000011">
    <property type="protein sequence ID" value="KAJ4144476.1"/>
    <property type="molecule type" value="Genomic_DNA"/>
</dbReference>
<organism evidence="1 2">
    <name type="scientific">Akanthomyces muscarius</name>
    <name type="common">Entomopathogenic fungus</name>
    <name type="synonym">Lecanicillium muscarium</name>
    <dbReference type="NCBI Taxonomy" id="2231603"/>
    <lineage>
        <taxon>Eukaryota</taxon>
        <taxon>Fungi</taxon>
        <taxon>Dikarya</taxon>
        <taxon>Ascomycota</taxon>
        <taxon>Pezizomycotina</taxon>
        <taxon>Sordariomycetes</taxon>
        <taxon>Hypocreomycetidae</taxon>
        <taxon>Hypocreales</taxon>
        <taxon>Cordycipitaceae</taxon>
        <taxon>Akanthomyces</taxon>
    </lineage>
</organism>
<evidence type="ECO:0000313" key="2">
    <source>
        <dbReference type="Proteomes" id="UP001144673"/>
    </source>
</evidence>